<evidence type="ECO:0000313" key="2">
    <source>
        <dbReference type="Proteomes" id="UP000075573"/>
    </source>
</evidence>
<dbReference type="EMBL" id="LHZB01000121">
    <property type="protein sequence ID" value="KXU99488.1"/>
    <property type="molecule type" value="Genomic_DNA"/>
</dbReference>
<comment type="caution">
    <text evidence="1">The sequence shown here is derived from an EMBL/GenBank/DDBJ whole genome shotgun (WGS) entry which is preliminary data.</text>
</comment>
<dbReference type="PATRIC" id="fig|442.7.peg.15"/>
<protein>
    <submittedName>
        <fullName evidence="1">Uncharacterized protein</fullName>
    </submittedName>
</protein>
<dbReference type="AlphaFoldDB" id="A0A149QQA3"/>
<sequence length="198" mass="19962">MTDLNSLTARQTRRGFLGTILAGSAIGMLGACTVTKSGNVTTITVNVAKVKAYGTALVNAVATILSVAAFASAIGTPTVTIIETASAALETALDSFASAAGSTVTVDYDTTSWKTLLNSIYSDAETLVAALDSAVTGASTKVTSSALSTATTALDAAKTVLSAFQALLGITSAKRAISPRRQGMTLDQALNVLHAKAV</sequence>
<name>A0A149QQA3_9PROT</name>
<organism evidence="1 2">
    <name type="scientific">Gluconobacter potus</name>
    <dbReference type="NCBI Taxonomy" id="2724927"/>
    <lineage>
        <taxon>Bacteria</taxon>
        <taxon>Pseudomonadati</taxon>
        <taxon>Pseudomonadota</taxon>
        <taxon>Alphaproteobacteria</taxon>
        <taxon>Acetobacterales</taxon>
        <taxon>Acetobacteraceae</taxon>
        <taxon>Gluconobacter</taxon>
    </lineage>
</organism>
<gene>
    <name evidence="1" type="ORF">AD929_15540</name>
</gene>
<proteinExistence type="predicted"/>
<evidence type="ECO:0000313" key="1">
    <source>
        <dbReference type="EMBL" id="KXU99488.1"/>
    </source>
</evidence>
<dbReference type="RefSeq" id="WP_196757835.1">
    <property type="nucleotide sequence ID" value="NZ_LHZB01000121.1"/>
</dbReference>
<reference evidence="1 2" key="1">
    <citation type="submission" date="2015-06" db="EMBL/GenBank/DDBJ databases">
        <title>Improved classification and identification of acetic acid bacteria using matrix-assisted laser desorption/ionization time-of-flight mass spectrometry; Gluconobacter nephelii and Gluconobacter uchimurae are later heterotypic synonyms of Gluconobacter japonicus and Gluconobacter oxydans, respectively.</title>
        <authorList>
            <person name="Li L."/>
            <person name="Cleenwerck I."/>
            <person name="De Vuyst L."/>
            <person name="Vandamme P."/>
        </authorList>
    </citation>
    <scope>NUCLEOTIDE SEQUENCE [LARGE SCALE GENOMIC DNA]</scope>
    <source>
        <strain evidence="1 2">LMG 1764</strain>
    </source>
</reference>
<accession>A0A149QQA3</accession>
<dbReference type="Proteomes" id="UP000075573">
    <property type="component" value="Unassembled WGS sequence"/>
</dbReference>